<dbReference type="VEuPathDB" id="TrichDB:TVAG_175610"/>
<dbReference type="RefSeq" id="XP_001312722.1">
    <property type="nucleotide sequence ID" value="XM_001312721.1"/>
</dbReference>
<name>A2F5M9_TRIV3</name>
<evidence type="ECO:0000313" key="2">
    <source>
        <dbReference type="EMBL" id="EAX99792.1"/>
    </source>
</evidence>
<sequence>MNTFIQEIELKPGLLSQRMLAKCKNLKKVTIIDTDPDDVRLKTIPTKFLHESSVSEIILPDKFNRIEPLAFAFTNIKTFELKKQMKFISSTAFSGIDDIQLLIGDNKNFKILEHEVLDINTKQLVFTFGKLPSVYILPREVRSIAANSIISHPVYDENNGSIIDYGVTTLVVPGTVDAEQDSLANLPYLTNLCYGGSLAPRYLISPTVDRIFVTNNFIRRNWLTADGGARYNITRGPCNTSLPFEEFINDMYKPIIIPVEPPEDDNETESSVTNNTLDTTTSSTKELITIDEPNKKTTTPLLITLVILAALEVLAITGIILYIVLKRDDDSDDSVIEMNAETITAVTDLDVSVTVDNPLFTHEMMDDDPFAKDFEEKDKTENFFDTGIVDAEN</sequence>
<dbReference type="PANTHER" id="PTHR46155:SF1">
    <property type="entry name" value="BIFUNCTIONAL INHIBITOR_LIPID-TRANSFER PROTEIN_SEED STORAGE 2S ALBUMIN SUPERFAMILY PROTEIN"/>
    <property type="match status" value="1"/>
</dbReference>
<evidence type="ECO:0000256" key="1">
    <source>
        <dbReference type="SAM" id="Phobius"/>
    </source>
</evidence>
<dbReference type="Gene3D" id="3.80.10.10">
    <property type="entry name" value="Ribonuclease Inhibitor"/>
    <property type="match status" value="1"/>
</dbReference>
<accession>A2F5M9</accession>
<dbReference type="VEuPathDB" id="TrichDB:TVAGG3_1055600"/>
<dbReference type="AlphaFoldDB" id="A2F5M9"/>
<reference evidence="2" key="2">
    <citation type="journal article" date="2007" name="Science">
        <title>Draft genome sequence of the sexually transmitted pathogen Trichomonas vaginalis.</title>
        <authorList>
            <person name="Carlton J.M."/>
            <person name="Hirt R.P."/>
            <person name="Silva J.C."/>
            <person name="Delcher A.L."/>
            <person name="Schatz M."/>
            <person name="Zhao Q."/>
            <person name="Wortman J.R."/>
            <person name="Bidwell S.L."/>
            <person name="Alsmark U.C.M."/>
            <person name="Besteiro S."/>
            <person name="Sicheritz-Ponten T."/>
            <person name="Noel C.J."/>
            <person name="Dacks J.B."/>
            <person name="Foster P.G."/>
            <person name="Simillion C."/>
            <person name="Van de Peer Y."/>
            <person name="Miranda-Saavedra D."/>
            <person name="Barton G.J."/>
            <person name="Westrop G.D."/>
            <person name="Mueller S."/>
            <person name="Dessi D."/>
            <person name="Fiori P.L."/>
            <person name="Ren Q."/>
            <person name="Paulsen I."/>
            <person name="Zhang H."/>
            <person name="Bastida-Corcuera F.D."/>
            <person name="Simoes-Barbosa A."/>
            <person name="Brown M.T."/>
            <person name="Hayes R.D."/>
            <person name="Mukherjee M."/>
            <person name="Okumura C.Y."/>
            <person name="Schneider R."/>
            <person name="Smith A.J."/>
            <person name="Vanacova S."/>
            <person name="Villalvazo M."/>
            <person name="Haas B.J."/>
            <person name="Pertea M."/>
            <person name="Feldblyum T.V."/>
            <person name="Utterback T.R."/>
            <person name="Shu C.L."/>
            <person name="Osoegawa K."/>
            <person name="de Jong P.J."/>
            <person name="Hrdy I."/>
            <person name="Horvathova L."/>
            <person name="Zubacova Z."/>
            <person name="Dolezal P."/>
            <person name="Malik S.B."/>
            <person name="Logsdon J.M. Jr."/>
            <person name="Henze K."/>
            <person name="Gupta A."/>
            <person name="Wang C.C."/>
            <person name="Dunne R.L."/>
            <person name="Upcroft J.A."/>
            <person name="Upcroft P."/>
            <person name="White O."/>
            <person name="Salzberg S.L."/>
            <person name="Tang P."/>
            <person name="Chiu C.-H."/>
            <person name="Lee Y.-S."/>
            <person name="Embley T.M."/>
            <person name="Coombs G.H."/>
            <person name="Mottram J.C."/>
            <person name="Tachezy J."/>
            <person name="Fraser-Liggett C.M."/>
            <person name="Johnson P.J."/>
        </authorList>
    </citation>
    <scope>NUCLEOTIDE SEQUENCE [LARGE SCALE GENOMIC DNA]</scope>
    <source>
        <strain evidence="2">G3</strain>
    </source>
</reference>
<proteinExistence type="predicted"/>
<dbReference type="SMR" id="A2F5M9"/>
<dbReference type="KEGG" id="tva:4757610"/>
<feature type="transmembrane region" description="Helical" evidence="1">
    <location>
        <begin position="301"/>
        <end position="325"/>
    </location>
</feature>
<dbReference type="InterPro" id="IPR032675">
    <property type="entry name" value="LRR_dom_sf"/>
</dbReference>
<keyword evidence="1" id="KW-0812">Transmembrane</keyword>
<gene>
    <name evidence="2" type="ORF">TVAG_175610</name>
</gene>
<evidence type="ECO:0008006" key="4">
    <source>
        <dbReference type="Google" id="ProtNLM"/>
    </source>
</evidence>
<evidence type="ECO:0000313" key="3">
    <source>
        <dbReference type="Proteomes" id="UP000001542"/>
    </source>
</evidence>
<dbReference type="EMBL" id="DS113625">
    <property type="protein sequence ID" value="EAX99792.1"/>
    <property type="molecule type" value="Genomic_DNA"/>
</dbReference>
<keyword evidence="3" id="KW-1185">Reference proteome</keyword>
<dbReference type="PANTHER" id="PTHR46155">
    <property type="entry name" value="BIFUNCTIONAL INHIBITOR/LIPID-TRANSFER PROTEIN/SEED STORAGE 2S ALBUMIN SUPERFAMILY PROTEIN"/>
    <property type="match status" value="1"/>
</dbReference>
<dbReference type="InParanoid" id="A2F5M9"/>
<dbReference type="Proteomes" id="UP000001542">
    <property type="component" value="Unassembled WGS sequence"/>
</dbReference>
<protein>
    <recommendedName>
        <fullName evidence="4">Surface antigen BspA-like</fullName>
    </recommendedName>
</protein>
<keyword evidence="1" id="KW-1133">Transmembrane helix</keyword>
<dbReference type="InterPro" id="IPR026906">
    <property type="entry name" value="LRR_5"/>
</dbReference>
<reference evidence="2" key="1">
    <citation type="submission" date="2006-10" db="EMBL/GenBank/DDBJ databases">
        <authorList>
            <person name="Amadeo P."/>
            <person name="Zhao Q."/>
            <person name="Wortman J."/>
            <person name="Fraser-Liggett C."/>
            <person name="Carlton J."/>
        </authorList>
    </citation>
    <scope>NUCLEOTIDE SEQUENCE</scope>
    <source>
        <strain evidence="2">G3</strain>
    </source>
</reference>
<dbReference type="Pfam" id="PF13306">
    <property type="entry name" value="LRR_5"/>
    <property type="match status" value="1"/>
</dbReference>
<organism evidence="2 3">
    <name type="scientific">Trichomonas vaginalis (strain ATCC PRA-98 / G3)</name>
    <dbReference type="NCBI Taxonomy" id="412133"/>
    <lineage>
        <taxon>Eukaryota</taxon>
        <taxon>Metamonada</taxon>
        <taxon>Parabasalia</taxon>
        <taxon>Trichomonadida</taxon>
        <taxon>Trichomonadidae</taxon>
        <taxon>Trichomonas</taxon>
    </lineage>
</organism>
<keyword evidence="1" id="KW-0472">Membrane</keyword>